<dbReference type="GO" id="GO:0008914">
    <property type="term" value="F:leucyl-tRNA--protein transferase activity"/>
    <property type="evidence" value="ECO:0007669"/>
    <property type="project" value="InterPro"/>
</dbReference>
<dbReference type="InterPro" id="IPR042203">
    <property type="entry name" value="Leu/Phe-tRNA_Trfase_C"/>
</dbReference>
<organism evidence="5 6">
    <name type="scientific">Effrenium voratum</name>
    <dbReference type="NCBI Taxonomy" id="2562239"/>
    <lineage>
        <taxon>Eukaryota</taxon>
        <taxon>Sar</taxon>
        <taxon>Alveolata</taxon>
        <taxon>Dinophyceae</taxon>
        <taxon>Suessiales</taxon>
        <taxon>Symbiodiniaceae</taxon>
        <taxon>Effrenium</taxon>
    </lineage>
</organism>
<dbReference type="PANTHER" id="PTHR30098">
    <property type="entry name" value="LEUCYL/PHENYLALANYL-TRNA--PROTEIN TRANSFERASE"/>
    <property type="match status" value="1"/>
</dbReference>
<evidence type="ECO:0000313" key="5">
    <source>
        <dbReference type="EMBL" id="CAJ1402391.1"/>
    </source>
</evidence>
<protein>
    <recommendedName>
        <fullName evidence="7">Leucyl/phenylalanyl-tRNA--protein transferase</fullName>
    </recommendedName>
</protein>
<evidence type="ECO:0000256" key="3">
    <source>
        <dbReference type="ARBA" id="ARBA00023315"/>
    </source>
</evidence>
<evidence type="ECO:0000256" key="4">
    <source>
        <dbReference type="SAM" id="MobiDB-lite"/>
    </source>
</evidence>
<feature type="region of interest" description="Disordered" evidence="4">
    <location>
        <begin position="276"/>
        <end position="311"/>
    </location>
</feature>
<evidence type="ECO:0000256" key="2">
    <source>
        <dbReference type="ARBA" id="ARBA00022679"/>
    </source>
</evidence>
<dbReference type="Gene3D" id="3.40.630.70">
    <property type="entry name" value="Leucyl/phenylalanyl-tRNA-protein transferase, C-terminal domain"/>
    <property type="match status" value="1"/>
</dbReference>
<accession>A0AA36JC87</accession>
<dbReference type="GO" id="GO:0005737">
    <property type="term" value="C:cytoplasm"/>
    <property type="evidence" value="ECO:0007669"/>
    <property type="project" value="TreeGrafter"/>
</dbReference>
<dbReference type="Proteomes" id="UP001178507">
    <property type="component" value="Unassembled WGS sequence"/>
</dbReference>
<gene>
    <name evidence="5" type="ORF">EVOR1521_LOCUS25299</name>
</gene>
<name>A0AA36JC87_9DINO</name>
<dbReference type="InterPro" id="IPR004616">
    <property type="entry name" value="Leu/Phe-tRNA_Trfase"/>
</dbReference>
<keyword evidence="6" id="KW-1185">Reference proteome</keyword>
<dbReference type="GO" id="GO:0030163">
    <property type="term" value="P:protein catabolic process"/>
    <property type="evidence" value="ECO:0007669"/>
    <property type="project" value="InterPro"/>
</dbReference>
<evidence type="ECO:0008006" key="7">
    <source>
        <dbReference type="Google" id="ProtNLM"/>
    </source>
</evidence>
<sequence>MGQCMGQSPLGMARIPSSMALEDLDDILPHIVDEGLPGGGEFVVANLGEGERTASVIALLVWHGFLPMSGVDLLLGKMHMKRCVLEPRKTHVPKKVRKRAKEFRLTVDTAWREVVESIQRLTYTTAPGDCWLSDKVAEGYQDVHKLSPKWRRGIRFMSVELWHAETNELVAGEIGYTCGSVYSSCTGFSVKDKYPGAGSVQLVALGAWLAKQGFQLWDLGMELDYKLDLGGHMVPRAAWAKEVRSLRHRSCALGCPTGDEACAAALLPVLLPEASRPAEGTAPAEEKGKKKQKSRLINGSHEVATESFATA</sequence>
<keyword evidence="2" id="KW-0808">Transferase</keyword>
<dbReference type="EMBL" id="CAUJNA010003450">
    <property type="protein sequence ID" value="CAJ1402391.1"/>
    <property type="molecule type" value="Genomic_DNA"/>
</dbReference>
<reference evidence="5" key="1">
    <citation type="submission" date="2023-08" db="EMBL/GenBank/DDBJ databases">
        <authorList>
            <person name="Chen Y."/>
            <person name="Shah S."/>
            <person name="Dougan E. K."/>
            <person name="Thang M."/>
            <person name="Chan C."/>
        </authorList>
    </citation>
    <scope>NUCLEOTIDE SEQUENCE</scope>
</reference>
<dbReference type="PANTHER" id="PTHR30098:SF2">
    <property type="entry name" value="LEUCYL_PHENYLALANYL-TRNA--PROTEIN TRANSFERASE"/>
    <property type="match status" value="1"/>
</dbReference>
<evidence type="ECO:0000256" key="1">
    <source>
        <dbReference type="ARBA" id="ARBA00022490"/>
    </source>
</evidence>
<dbReference type="InterPro" id="IPR016181">
    <property type="entry name" value="Acyl_CoA_acyltransferase"/>
</dbReference>
<evidence type="ECO:0000313" key="6">
    <source>
        <dbReference type="Proteomes" id="UP001178507"/>
    </source>
</evidence>
<dbReference type="SUPFAM" id="SSF55729">
    <property type="entry name" value="Acyl-CoA N-acyltransferases (Nat)"/>
    <property type="match status" value="1"/>
</dbReference>
<dbReference type="Pfam" id="PF03588">
    <property type="entry name" value="Leu_Phe_trans"/>
    <property type="match status" value="1"/>
</dbReference>
<comment type="caution">
    <text evidence="5">The sequence shown here is derived from an EMBL/GenBank/DDBJ whole genome shotgun (WGS) entry which is preliminary data.</text>
</comment>
<keyword evidence="1" id="KW-0963">Cytoplasm</keyword>
<dbReference type="AlphaFoldDB" id="A0AA36JC87"/>
<proteinExistence type="predicted"/>
<keyword evidence="3" id="KW-0012">Acyltransferase</keyword>